<dbReference type="InterPro" id="IPR006827">
    <property type="entry name" value="Lant_deHydtase_N"/>
</dbReference>
<organism evidence="3 4">
    <name type="scientific">Chryseobacterium elymi</name>
    <dbReference type="NCBI Taxonomy" id="395936"/>
    <lineage>
        <taxon>Bacteria</taxon>
        <taxon>Pseudomonadati</taxon>
        <taxon>Bacteroidota</taxon>
        <taxon>Flavobacteriia</taxon>
        <taxon>Flavobacteriales</taxon>
        <taxon>Weeksellaceae</taxon>
        <taxon>Chryseobacterium group</taxon>
        <taxon>Chryseobacterium</taxon>
    </lineage>
</organism>
<evidence type="ECO:0000313" key="3">
    <source>
        <dbReference type="EMBL" id="REC74457.1"/>
    </source>
</evidence>
<dbReference type="InterPro" id="IPR023809">
    <property type="entry name" value="Thiopep_bacteriocin_synth_dom"/>
</dbReference>
<sequence length="1058" mass="123197">MDHTEYFLHDYACLRIPSLPVESFLEFNETIKNLNMEDHEELVKVLHDVFSNTYYREAIYIASRDLYETFLSLKENNFANRDANQRFFMTFYKYLSRMSNRSTPYGLFSGTSSVSIKDQPSAVQFDAGKYKLVGQLNIHSLTKLIRTIDPLHHELINTIKYYKNNTLYTLKDKAFFVEQFDNGRYIASNLTSIRLSEYVKVILESAESGATVQEMAHAIANPNITSEQKQNFIKNIIRSQMLVSELLPSVSTEDFIEDLIYTIDQKKINLEEINELKEIYSIIRNISTVDDIDGFRNYIENNPQNRIISNDFYKLDLFYNMQQNNVNKKVLEEISRTSYEVMQLFSVKTSLALHHFTIAFAGRYEEKELPLTQVLDTNYGIGYEKVVTGNAEYMPLLDGIPVMADPDSEPRIIYGGFEVLREKLFKQYCKTGEMTINADEDVKNYLSQKQKSASKGELPPSAYIFGRILSGSAEALDNGDYQFFPIQCHAPFAARLLTRFTHGNADLKSQAGKIAEHEQKMNPDVILAEVLTIPDDNYANITLYPTIRDYEIPFLSNSKLSKEHQIDANDLMVSVRNGKVILRSKKLNKQVIPCLSNTYNTTLAQPLYKFLADVGNQSMRLGFFWDWGIYQKEQFLPRIEYKKMIISRARWFLKKEKVNYKEKSATEKAVADIRKKYSLPQYLVLSSGDNELLLNLDNKVSQAIFLKEISMKNVILYENIHTRENCFIKEGGKSYANEIVIPMGNKKQVYSSQIRNITTAAVKRVFPPGSEWLYLKIYSGSKNIEDLLTEVIADFATGLVKEKIIDQWFFIKYNDPEHHIRVRFHCFDPDHKTEEWYRILDNLQQAVHHFIEEEQAVRIVADTYVREIERYGAQTMELSERIFFYDSVAVSEFLNLIHGNEGERLRWKFALVDVDRLLDDFKYSVKDKMRVIATLSENFTNEFSFNNAENYVAISRTLSSRHRNLKKEISDIIHENEASQYAEAYECFNKRSESISAELSAYPDLSQEMKDHLLMSYIHMTLNRLFMVNQRRHELVIYYFLKKFYESEIAKAKKNIPI</sequence>
<dbReference type="OrthoDB" id="1273722at2"/>
<gene>
    <name evidence="3" type="ORF">DRF60_17560</name>
</gene>
<feature type="domain" description="Lantibiotic dehydratase N-terminal" evidence="1">
    <location>
        <begin position="54"/>
        <end position="704"/>
    </location>
</feature>
<evidence type="ECO:0008006" key="5">
    <source>
        <dbReference type="Google" id="ProtNLM"/>
    </source>
</evidence>
<dbReference type="Pfam" id="PF14028">
    <property type="entry name" value="Lant_dehydr_C"/>
    <property type="match status" value="1"/>
</dbReference>
<name>A0A3D9D912_9FLAO</name>
<dbReference type="EMBL" id="QNUH01000020">
    <property type="protein sequence ID" value="REC74457.1"/>
    <property type="molecule type" value="Genomic_DNA"/>
</dbReference>
<keyword evidence="4" id="KW-1185">Reference proteome</keyword>
<reference evidence="3 4" key="1">
    <citation type="journal article" date="2010" name="Syst. Appl. Microbiol.">
        <title>Four new species of Chryseobacterium from the rhizosphere of coastal sand dune plants, Chryseobacterium elymi sp. nov., Chryseobacterium hagamense sp. nov., Chryseobacterium lathyri sp. nov. and Chryseobacterium rhizosphaerae sp. nov.</title>
        <authorList>
            <person name="Cho S.H."/>
            <person name="Lee K.S."/>
            <person name="Shin D.S."/>
            <person name="Han J.H."/>
            <person name="Park K.S."/>
            <person name="Lee C.H."/>
            <person name="Park K.H."/>
            <person name="Kim S.B."/>
        </authorList>
    </citation>
    <scope>NUCLEOTIDE SEQUENCE [LARGE SCALE GENOMIC DNA]</scope>
    <source>
        <strain evidence="3 4">KCTC 22547</strain>
    </source>
</reference>
<protein>
    <recommendedName>
        <fullName evidence="5">Lantibiotic dehydratase</fullName>
    </recommendedName>
</protein>
<dbReference type="Pfam" id="PF04738">
    <property type="entry name" value="Lant_dehydr_N"/>
    <property type="match status" value="1"/>
</dbReference>
<proteinExistence type="predicted"/>
<dbReference type="NCBIfam" id="TIGR03891">
    <property type="entry name" value="thiopep_ocin"/>
    <property type="match status" value="1"/>
</dbReference>
<dbReference type="AlphaFoldDB" id="A0A3D9D912"/>
<comment type="caution">
    <text evidence="3">The sequence shown here is derived from an EMBL/GenBank/DDBJ whole genome shotgun (WGS) entry which is preliminary data.</text>
</comment>
<dbReference type="Proteomes" id="UP000257030">
    <property type="component" value="Unassembled WGS sequence"/>
</dbReference>
<accession>A0A3D9D912</accession>
<evidence type="ECO:0000259" key="2">
    <source>
        <dbReference type="Pfam" id="PF14028"/>
    </source>
</evidence>
<dbReference type="RefSeq" id="WP_116013762.1">
    <property type="nucleotide sequence ID" value="NZ_QNUH01000020.1"/>
</dbReference>
<feature type="domain" description="Thiopeptide-type bacteriocin biosynthesis" evidence="2">
    <location>
        <begin position="772"/>
        <end position="1045"/>
    </location>
</feature>
<evidence type="ECO:0000259" key="1">
    <source>
        <dbReference type="Pfam" id="PF04738"/>
    </source>
</evidence>
<evidence type="ECO:0000313" key="4">
    <source>
        <dbReference type="Proteomes" id="UP000257030"/>
    </source>
</evidence>